<dbReference type="EMBL" id="JBBPBN010000050">
    <property type="protein sequence ID" value="KAK8993084.1"/>
    <property type="molecule type" value="Genomic_DNA"/>
</dbReference>
<protein>
    <submittedName>
        <fullName evidence="1">Uncharacterized protein</fullName>
    </submittedName>
</protein>
<comment type="caution">
    <text evidence="1">The sequence shown here is derived from an EMBL/GenBank/DDBJ whole genome shotgun (WGS) entry which is preliminary data.</text>
</comment>
<name>A0ABR2PXA3_9ROSI</name>
<reference evidence="1 2" key="1">
    <citation type="journal article" date="2024" name="G3 (Bethesda)">
        <title>Genome assembly of Hibiscus sabdariffa L. provides insights into metabolisms of medicinal natural products.</title>
        <authorList>
            <person name="Kim T."/>
        </authorList>
    </citation>
    <scope>NUCLEOTIDE SEQUENCE [LARGE SCALE GENOMIC DNA]</scope>
    <source>
        <strain evidence="1">TK-2024</strain>
        <tissue evidence="1">Old leaves</tissue>
    </source>
</reference>
<dbReference type="Proteomes" id="UP001396334">
    <property type="component" value="Unassembled WGS sequence"/>
</dbReference>
<organism evidence="1 2">
    <name type="scientific">Hibiscus sabdariffa</name>
    <name type="common">roselle</name>
    <dbReference type="NCBI Taxonomy" id="183260"/>
    <lineage>
        <taxon>Eukaryota</taxon>
        <taxon>Viridiplantae</taxon>
        <taxon>Streptophyta</taxon>
        <taxon>Embryophyta</taxon>
        <taxon>Tracheophyta</taxon>
        <taxon>Spermatophyta</taxon>
        <taxon>Magnoliopsida</taxon>
        <taxon>eudicotyledons</taxon>
        <taxon>Gunneridae</taxon>
        <taxon>Pentapetalae</taxon>
        <taxon>rosids</taxon>
        <taxon>malvids</taxon>
        <taxon>Malvales</taxon>
        <taxon>Malvaceae</taxon>
        <taxon>Malvoideae</taxon>
        <taxon>Hibiscus</taxon>
    </lineage>
</organism>
<proteinExistence type="predicted"/>
<evidence type="ECO:0000313" key="1">
    <source>
        <dbReference type="EMBL" id="KAK8993084.1"/>
    </source>
</evidence>
<accession>A0ABR2PXA3</accession>
<keyword evidence="2" id="KW-1185">Reference proteome</keyword>
<gene>
    <name evidence="1" type="ORF">V6N11_049140</name>
</gene>
<evidence type="ECO:0000313" key="2">
    <source>
        <dbReference type="Proteomes" id="UP001396334"/>
    </source>
</evidence>
<sequence length="91" mass="9899">MGFRHRPPLVQRTLTGLSFNLTSSSSFSVEFHRKTPQSSVTQNDRDGYGFELMGVADVGSNGFWNRIDFGGAVVFDEGADGNDEGGKLLVL</sequence>